<evidence type="ECO:0000256" key="6">
    <source>
        <dbReference type="SAM" id="Coils"/>
    </source>
</evidence>
<protein>
    <recommendedName>
        <fullName evidence="5">FRIGIDA-like protein</fullName>
    </recommendedName>
</protein>
<comment type="similarity">
    <text evidence="1 5">Belongs to the Frigida family.</text>
</comment>
<evidence type="ECO:0000313" key="9">
    <source>
        <dbReference type="Proteomes" id="UP001188597"/>
    </source>
</evidence>
<dbReference type="InterPro" id="IPR012474">
    <property type="entry name" value="Frigida"/>
</dbReference>
<name>A0AA88WBS2_9ASTE</name>
<organism evidence="8 9">
    <name type="scientific">Escallonia herrerae</name>
    <dbReference type="NCBI Taxonomy" id="1293975"/>
    <lineage>
        <taxon>Eukaryota</taxon>
        <taxon>Viridiplantae</taxon>
        <taxon>Streptophyta</taxon>
        <taxon>Embryophyta</taxon>
        <taxon>Tracheophyta</taxon>
        <taxon>Spermatophyta</taxon>
        <taxon>Magnoliopsida</taxon>
        <taxon>eudicotyledons</taxon>
        <taxon>Gunneridae</taxon>
        <taxon>Pentapetalae</taxon>
        <taxon>asterids</taxon>
        <taxon>campanulids</taxon>
        <taxon>Escalloniales</taxon>
        <taxon>Escalloniaceae</taxon>
        <taxon>Escallonia</taxon>
    </lineage>
</organism>
<dbReference type="GO" id="GO:0009908">
    <property type="term" value="P:flower development"/>
    <property type="evidence" value="ECO:0007669"/>
    <property type="project" value="UniProtKB-KW"/>
</dbReference>
<keyword evidence="9" id="KW-1185">Reference proteome</keyword>
<evidence type="ECO:0000256" key="7">
    <source>
        <dbReference type="SAM" id="MobiDB-lite"/>
    </source>
</evidence>
<dbReference type="Pfam" id="PF07899">
    <property type="entry name" value="Frigida"/>
    <property type="match status" value="1"/>
</dbReference>
<keyword evidence="3 5" id="KW-0221">Differentiation</keyword>
<evidence type="ECO:0000256" key="3">
    <source>
        <dbReference type="ARBA" id="ARBA00022782"/>
    </source>
</evidence>
<evidence type="ECO:0000256" key="4">
    <source>
        <dbReference type="ARBA" id="ARBA00023089"/>
    </source>
</evidence>
<comment type="caution">
    <text evidence="8">The sequence shown here is derived from an EMBL/GenBank/DDBJ whole genome shotgun (WGS) entry which is preliminary data.</text>
</comment>
<keyword evidence="4 5" id="KW-0287">Flowering</keyword>
<dbReference type="PANTHER" id="PTHR31791">
    <property type="entry name" value="FRIGIDA-LIKE PROTEIN 3-RELATED"/>
    <property type="match status" value="1"/>
</dbReference>
<proteinExistence type="inferred from homology"/>
<dbReference type="Proteomes" id="UP001188597">
    <property type="component" value="Unassembled WGS sequence"/>
</dbReference>
<evidence type="ECO:0000313" key="8">
    <source>
        <dbReference type="EMBL" id="KAK3023673.1"/>
    </source>
</evidence>
<gene>
    <name evidence="8" type="ORF">RJ639_043554</name>
</gene>
<evidence type="ECO:0000256" key="1">
    <source>
        <dbReference type="ARBA" id="ARBA00008956"/>
    </source>
</evidence>
<reference evidence="8" key="1">
    <citation type="submission" date="2022-12" db="EMBL/GenBank/DDBJ databases">
        <title>Draft genome assemblies for two species of Escallonia (Escalloniales).</title>
        <authorList>
            <person name="Chanderbali A."/>
            <person name="Dervinis C."/>
            <person name="Anghel I."/>
            <person name="Soltis D."/>
            <person name="Soltis P."/>
            <person name="Zapata F."/>
        </authorList>
    </citation>
    <scope>NUCLEOTIDE SEQUENCE</scope>
    <source>
        <strain evidence="8">UCBG64.0493</strain>
        <tissue evidence="8">Leaf</tissue>
    </source>
</reference>
<dbReference type="GO" id="GO:0030154">
    <property type="term" value="P:cell differentiation"/>
    <property type="evidence" value="ECO:0007669"/>
    <property type="project" value="UniProtKB-KW"/>
</dbReference>
<feature type="region of interest" description="Disordered" evidence="7">
    <location>
        <begin position="150"/>
        <end position="183"/>
    </location>
</feature>
<evidence type="ECO:0000256" key="2">
    <source>
        <dbReference type="ARBA" id="ARBA00022473"/>
    </source>
</evidence>
<accession>A0AA88WBS2</accession>
<feature type="coiled-coil region" evidence="6">
    <location>
        <begin position="1"/>
        <end position="35"/>
    </location>
</feature>
<feature type="compositionally biased region" description="Basic and acidic residues" evidence="7">
    <location>
        <begin position="162"/>
        <end position="174"/>
    </location>
</feature>
<dbReference type="PANTHER" id="PTHR31791:SF47">
    <property type="entry name" value="INACTIVE FRIGIDA-LIKE PROTEIN 2"/>
    <property type="match status" value="1"/>
</dbReference>
<evidence type="ECO:0000256" key="5">
    <source>
        <dbReference type="RuleBase" id="RU364012"/>
    </source>
</evidence>
<keyword evidence="2 5" id="KW-0217">Developmental protein</keyword>
<sequence length="183" mass="21135">MKQLHWEQKLLEERSKELELKEKQLEDQSRLVKQKQYTHIIPSHAESKQLEEVPAESLKIFSSSDLSFIETRDEKDLIHSLINKMHHLAAARFVCTFGLLDKFRPPTLLRGCLGRNRIITKQEGTTIFEQKLCFQNDTIDKRVDALRNKTEKSCTASASSSRGEREQKSEEKRICITAPIPAS</sequence>
<keyword evidence="6" id="KW-0175">Coiled coil</keyword>
<dbReference type="EMBL" id="JAVXUP010000642">
    <property type="protein sequence ID" value="KAK3023673.1"/>
    <property type="molecule type" value="Genomic_DNA"/>
</dbReference>
<dbReference type="AlphaFoldDB" id="A0AA88WBS2"/>